<keyword evidence="3" id="KW-1185">Reference proteome</keyword>
<dbReference type="Pfam" id="PF01352">
    <property type="entry name" value="KRAB"/>
    <property type="match status" value="1"/>
</dbReference>
<organism evidence="2 3">
    <name type="scientific">Pleurodeles waltl</name>
    <name type="common">Iberian ribbed newt</name>
    <dbReference type="NCBI Taxonomy" id="8319"/>
    <lineage>
        <taxon>Eukaryota</taxon>
        <taxon>Metazoa</taxon>
        <taxon>Chordata</taxon>
        <taxon>Craniata</taxon>
        <taxon>Vertebrata</taxon>
        <taxon>Euteleostomi</taxon>
        <taxon>Amphibia</taxon>
        <taxon>Batrachia</taxon>
        <taxon>Caudata</taxon>
        <taxon>Salamandroidea</taxon>
        <taxon>Salamandridae</taxon>
        <taxon>Pleurodelinae</taxon>
        <taxon>Pleurodeles</taxon>
    </lineage>
</organism>
<dbReference type="InterPro" id="IPR036051">
    <property type="entry name" value="KRAB_dom_sf"/>
</dbReference>
<dbReference type="PROSITE" id="PS50805">
    <property type="entry name" value="KRAB"/>
    <property type="match status" value="1"/>
</dbReference>
<dbReference type="Proteomes" id="UP001066276">
    <property type="component" value="Chromosome 4_2"/>
</dbReference>
<dbReference type="AlphaFoldDB" id="A0AAV7SU56"/>
<dbReference type="GO" id="GO:0006355">
    <property type="term" value="P:regulation of DNA-templated transcription"/>
    <property type="evidence" value="ECO:0007669"/>
    <property type="project" value="InterPro"/>
</dbReference>
<protein>
    <recommendedName>
        <fullName evidence="1">KRAB domain-containing protein</fullName>
    </recommendedName>
</protein>
<dbReference type="CDD" id="cd07765">
    <property type="entry name" value="KRAB_A-box"/>
    <property type="match status" value="1"/>
</dbReference>
<dbReference type="SMART" id="SM00349">
    <property type="entry name" value="KRAB"/>
    <property type="match status" value="1"/>
</dbReference>
<reference evidence="2" key="1">
    <citation type="journal article" date="2022" name="bioRxiv">
        <title>Sequencing and chromosome-scale assembly of the giantPleurodeles waltlgenome.</title>
        <authorList>
            <person name="Brown T."/>
            <person name="Elewa A."/>
            <person name="Iarovenko S."/>
            <person name="Subramanian E."/>
            <person name="Araus A.J."/>
            <person name="Petzold A."/>
            <person name="Susuki M."/>
            <person name="Suzuki K.-i.T."/>
            <person name="Hayashi T."/>
            <person name="Toyoda A."/>
            <person name="Oliveira C."/>
            <person name="Osipova E."/>
            <person name="Leigh N.D."/>
            <person name="Simon A."/>
            <person name="Yun M.H."/>
        </authorList>
    </citation>
    <scope>NUCLEOTIDE SEQUENCE</scope>
    <source>
        <strain evidence="2">20211129_DDA</strain>
        <tissue evidence="2">Liver</tissue>
    </source>
</reference>
<proteinExistence type="predicted"/>
<evidence type="ECO:0000259" key="1">
    <source>
        <dbReference type="PROSITE" id="PS50805"/>
    </source>
</evidence>
<feature type="domain" description="KRAB" evidence="1">
    <location>
        <begin position="41"/>
        <end position="112"/>
    </location>
</feature>
<dbReference type="SUPFAM" id="SSF109640">
    <property type="entry name" value="KRAB domain (Kruppel-associated box)"/>
    <property type="match status" value="1"/>
</dbReference>
<gene>
    <name evidence="2" type="ORF">NDU88_008032</name>
</gene>
<sequence>MFVSLPRMPFIYRALFTAHARGISVPAADPVCQGLIIMTQVPSRDASCCFSEEEWNLLQEWQKELCGNLMKEIHRALVSLGPLIANTVFSLRTKGTQLIHPLDNNESKRRNSVTCSPSDPNTSHCELLILKREENVQLNSPQETDEREDCLSREEAASPFIDRLAEEIKESSGDPDLGVPLITAVFSLSTRPKEESCVQKTTEPELRISGMSDSRSMLVKESTTCCENKNCIPESVLNQYQILQSDDKHTLSTDDKKALKKIGNRLYHQKYHAVKKHFPYELFAENKKSKFKSDVFNFNEAGSLNVLRS</sequence>
<dbReference type="InterPro" id="IPR050169">
    <property type="entry name" value="Krueppel_C2H2_ZnF"/>
</dbReference>
<evidence type="ECO:0000313" key="3">
    <source>
        <dbReference type="Proteomes" id="UP001066276"/>
    </source>
</evidence>
<dbReference type="InterPro" id="IPR001909">
    <property type="entry name" value="KRAB"/>
</dbReference>
<dbReference type="PANTHER" id="PTHR23232">
    <property type="entry name" value="KRAB DOMAIN C2H2 ZINC FINGER"/>
    <property type="match status" value="1"/>
</dbReference>
<dbReference type="PANTHER" id="PTHR23232:SF158">
    <property type="entry name" value="KRAB DOMAIN-CONTAINING PROTEIN 5"/>
    <property type="match status" value="1"/>
</dbReference>
<dbReference type="Gene3D" id="6.10.140.140">
    <property type="match status" value="1"/>
</dbReference>
<comment type="caution">
    <text evidence="2">The sequence shown here is derived from an EMBL/GenBank/DDBJ whole genome shotgun (WGS) entry which is preliminary data.</text>
</comment>
<evidence type="ECO:0000313" key="2">
    <source>
        <dbReference type="EMBL" id="KAJ1167643.1"/>
    </source>
</evidence>
<accession>A0AAV7SU56</accession>
<name>A0AAV7SU56_PLEWA</name>
<dbReference type="EMBL" id="JANPWB010000008">
    <property type="protein sequence ID" value="KAJ1167643.1"/>
    <property type="molecule type" value="Genomic_DNA"/>
</dbReference>